<dbReference type="PANTHER" id="PTHR11142:SF5">
    <property type="entry name" value="TRNA PSEUDOURIDINE(38_39) SYNTHASE"/>
    <property type="match status" value="1"/>
</dbReference>
<feature type="binding site" evidence="4 6">
    <location>
        <position position="110"/>
    </location>
    <ligand>
        <name>substrate</name>
    </ligand>
</feature>
<keyword evidence="2 4" id="KW-0819">tRNA processing</keyword>
<protein>
    <recommendedName>
        <fullName evidence="4">tRNA pseudouridine synthase A</fullName>
        <ecNumber evidence="4">5.4.99.12</ecNumber>
    </recommendedName>
    <alternativeName>
        <fullName evidence="4">tRNA pseudouridine(38-40) synthase</fullName>
    </alternativeName>
    <alternativeName>
        <fullName evidence="4">tRNA pseudouridylate synthase I</fullName>
    </alternativeName>
    <alternativeName>
        <fullName evidence="4">tRNA-uridine isomerase I</fullName>
    </alternativeName>
</protein>
<feature type="active site" description="Nucleophile" evidence="4 5">
    <location>
        <position position="55"/>
    </location>
</feature>
<evidence type="ECO:0000256" key="7">
    <source>
        <dbReference type="RuleBase" id="RU003792"/>
    </source>
</evidence>
<dbReference type="Pfam" id="PF01416">
    <property type="entry name" value="PseudoU_synth_1"/>
    <property type="match status" value="1"/>
</dbReference>
<dbReference type="InterPro" id="IPR001406">
    <property type="entry name" value="PsdUridine_synth_TruA"/>
</dbReference>
<dbReference type="InterPro" id="IPR020097">
    <property type="entry name" value="PsdUridine_synth_TruA_a/b_dom"/>
</dbReference>
<dbReference type="EMBL" id="CP002117">
    <property type="protein sequence ID" value="ADN35339.1"/>
    <property type="molecule type" value="Genomic_DNA"/>
</dbReference>
<evidence type="ECO:0000256" key="3">
    <source>
        <dbReference type="ARBA" id="ARBA00023235"/>
    </source>
</evidence>
<dbReference type="InterPro" id="IPR020095">
    <property type="entry name" value="PsdUridine_synth_TruA_C"/>
</dbReference>
<dbReference type="RefSeq" id="WP_013328517.1">
    <property type="nucleotide sequence ID" value="NC_014507.1"/>
</dbReference>
<accession>E1RHN0</accession>
<dbReference type="PIRSF" id="PIRSF001430">
    <property type="entry name" value="tRNA_psdUrid_synth"/>
    <property type="match status" value="1"/>
</dbReference>
<proteinExistence type="inferred from homology"/>
<dbReference type="OrthoDB" id="25720at2157"/>
<dbReference type="GO" id="GO:0160147">
    <property type="term" value="F:tRNA pseudouridine(38-40) synthase activity"/>
    <property type="evidence" value="ECO:0007669"/>
    <property type="project" value="UniProtKB-EC"/>
</dbReference>
<dbReference type="Gene3D" id="3.30.70.580">
    <property type="entry name" value="Pseudouridine synthase I, catalytic domain, N-terminal subdomain"/>
    <property type="match status" value="1"/>
</dbReference>
<comment type="function">
    <text evidence="4">Formation of pseudouridine at positions 38, 39 and 40 in the anticodon stem and loop of transfer RNAs.</text>
</comment>
<dbReference type="NCBIfam" id="TIGR00071">
    <property type="entry name" value="hisT_truA"/>
    <property type="match status" value="1"/>
</dbReference>
<dbReference type="eggNOG" id="arCOG04449">
    <property type="taxonomic scope" value="Archaea"/>
</dbReference>
<organism evidence="9 10">
    <name type="scientific">Methanolacinia petrolearia (strain DSM 11571 / OCM 486 / SEBR 4847)</name>
    <name type="common">Methanoplanus petrolearius</name>
    <dbReference type="NCBI Taxonomy" id="679926"/>
    <lineage>
        <taxon>Archaea</taxon>
        <taxon>Methanobacteriati</taxon>
        <taxon>Methanobacteriota</taxon>
        <taxon>Stenosarchaea group</taxon>
        <taxon>Methanomicrobia</taxon>
        <taxon>Methanomicrobiales</taxon>
        <taxon>Methanomicrobiaceae</taxon>
        <taxon>Methanolacinia</taxon>
    </lineage>
</organism>
<dbReference type="InterPro" id="IPR020103">
    <property type="entry name" value="PsdUridine_synth_cat_dom_sf"/>
</dbReference>
<comment type="catalytic activity">
    <reaction evidence="4 7">
        <text>uridine(38/39/40) in tRNA = pseudouridine(38/39/40) in tRNA</text>
        <dbReference type="Rhea" id="RHEA:22376"/>
        <dbReference type="Rhea" id="RHEA-COMP:10085"/>
        <dbReference type="Rhea" id="RHEA-COMP:10087"/>
        <dbReference type="ChEBI" id="CHEBI:65314"/>
        <dbReference type="ChEBI" id="CHEBI:65315"/>
        <dbReference type="EC" id="5.4.99.12"/>
    </reaction>
</comment>
<evidence type="ECO:0000259" key="8">
    <source>
        <dbReference type="Pfam" id="PF01416"/>
    </source>
</evidence>
<dbReference type="PANTHER" id="PTHR11142">
    <property type="entry name" value="PSEUDOURIDYLATE SYNTHASE"/>
    <property type="match status" value="1"/>
</dbReference>
<sequence length="261" mass="29462">MRIAFLVSYIGTDFYGSQQQPGIRTVEGEFIGACIDLGLFSDWRDARFQFSGRTDAGVHARSQICAFDTDYPERAVSAINRKLPGDIRCRGWAGVPEGFNPRFEVSERIYRYFFPDGNLDWGKMSLAAEYLPGVHDFSRFARVEGKNPERKIFLAEIIPDKEGIIFEIRGESFLWNMVRCISHALWLVGSGSESPEVISAALSNTDGPRFPAAPPEGLVLWDLVTDLEFAPVNGLEKSEKFLDDFKCRHHQLLKAAEFLIE</sequence>
<dbReference type="Gene3D" id="3.30.70.660">
    <property type="entry name" value="Pseudouridine synthase I, catalytic domain, C-terminal subdomain"/>
    <property type="match status" value="1"/>
</dbReference>
<evidence type="ECO:0000313" key="10">
    <source>
        <dbReference type="Proteomes" id="UP000006565"/>
    </source>
</evidence>
<dbReference type="Proteomes" id="UP000006565">
    <property type="component" value="Chromosome"/>
</dbReference>
<reference evidence="9 10" key="1">
    <citation type="journal article" date="2010" name="Stand. Genomic Sci.">
        <title>Complete genome sequence of Methanoplanus petrolearius type strain (SEBR 4847).</title>
        <authorList>
            <person name="Brambilla E."/>
            <person name="Djao O.D."/>
            <person name="Daligault H."/>
            <person name="Lapidus A."/>
            <person name="Lucas S."/>
            <person name="Hammon N."/>
            <person name="Nolan M."/>
            <person name="Tice H."/>
            <person name="Cheng J.F."/>
            <person name="Han C."/>
            <person name="Tapia R."/>
            <person name="Goodwin L."/>
            <person name="Pitluck S."/>
            <person name="Liolios K."/>
            <person name="Ivanova N."/>
            <person name="Mavromatis K."/>
            <person name="Mikhailova N."/>
            <person name="Pati A."/>
            <person name="Chen A."/>
            <person name="Palaniappan K."/>
            <person name="Land M."/>
            <person name="Hauser L."/>
            <person name="Chang Y.J."/>
            <person name="Jeffries C.D."/>
            <person name="Rohde M."/>
            <person name="Spring S."/>
            <person name="Sikorski J."/>
            <person name="Goker M."/>
            <person name="Woyke T."/>
            <person name="Bristow J."/>
            <person name="Eisen J.A."/>
            <person name="Markowitz V."/>
            <person name="Hugenholtz P."/>
            <person name="Kyrpides N.C."/>
            <person name="Klenk H.P."/>
        </authorList>
    </citation>
    <scope>NUCLEOTIDE SEQUENCE [LARGE SCALE GENOMIC DNA]</scope>
    <source>
        <strain evidence="10">DSM 11571 / OCM 486 / SEBR 4847</strain>
    </source>
</reference>
<evidence type="ECO:0000256" key="5">
    <source>
        <dbReference type="PIRSR" id="PIRSR001430-1"/>
    </source>
</evidence>
<keyword evidence="10" id="KW-1185">Reference proteome</keyword>
<name>E1RHN0_METP4</name>
<dbReference type="GO" id="GO:0031119">
    <property type="term" value="P:tRNA pseudouridine synthesis"/>
    <property type="evidence" value="ECO:0007669"/>
    <property type="project" value="UniProtKB-UniRule"/>
</dbReference>
<feature type="domain" description="Pseudouridine synthase I TruA alpha/beta" evidence="8">
    <location>
        <begin position="127"/>
        <end position="222"/>
    </location>
</feature>
<comment type="caution">
    <text evidence="4">Lacks conserved residue(s) required for the propagation of feature annotation.</text>
</comment>
<dbReference type="InterPro" id="IPR020094">
    <property type="entry name" value="TruA/RsuA/RluB/E/F_N"/>
</dbReference>
<dbReference type="HOGENOM" id="CLU_014673_4_2_2"/>
<gene>
    <name evidence="4" type="primary">truA</name>
    <name evidence="9" type="ordered locus">Mpet_0565</name>
</gene>
<dbReference type="GO" id="GO:1990481">
    <property type="term" value="P:mRNA pseudouridine synthesis"/>
    <property type="evidence" value="ECO:0007669"/>
    <property type="project" value="TreeGrafter"/>
</dbReference>
<dbReference type="SUPFAM" id="SSF55120">
    <property type="entry name" value="Pseudouridine synthase"/>
    <property type="match status" value="1"/>
</dbReference>
<evidence type="ECO:0000313" key="9">
    <source>
        <dbReference type="EMBL" id="ADN35339.1"/>
    </source>
</evidence>
<dbReference type="GO" id="GO:0003723">
    <property type="term" value="F:RNA binding"/>
    <property type="evidence" value="ECO:0007669"/>
    <property type="project" value="InterPro"/>
</dbReference>
<comment type="similarity">
    <text evidence="1 4 7">Belongs to the tRNA pseudouridine synthase TruA family.</text>
</comment>
<keyword evidence="3 4" id="KW-0413">Isomerase</keyword>
<evidence type="ECO:0000256" key="2">
    <source>
        <dbReference type="ARBA" id="ARBA00022694"/>
    </source>
</evidence>
<dbReference type="EC" id="5.4.99.12" evidence="4"/>
<dbReference type="STRING" id="679926.Mpet_0565"/>
<evidence type="ECO:0000256" key="6">
    <source>
        <dbReference type="PIRSR" id="PIRSR001430-2"/>
    </source>
</evidence>
<dbReference type="AlphaFoldDB" id="E1RHN0"/>
<dbReference type="GO" id="GO:0005737">
    <property type="term" value="C:cytoplasm"/>
    <property type="evidence" value="ECO:0007669"/>
    <property type="project" value="TreeGrafter"/>
</dbReference>
<evidence type="ECO:0000256" key="1">
    <source>
        <dbReference type="ARBA" id="ARBA00009375"/>
    </source>
</evidence>
<evidence type="ECO:0000256" key="4">
    <source>
        <dbReference type="HAMAP-Rule" id="MF_00171"/>
    </source>
</evidence>
<dbReference type="HAMAP" id="MF_00171">
    <property type="entry name" value="TruA"/>
    <property type="match status" value="1"/>
</dbReference>
<dbReference type="GeneID" id="9743013"/>
<dbReference type="KEGG" id="mpi:Mpet_0565"/>